<evidence type="ECO:0000256" key="1">
    <source>
        <dbReference type="ARBA" id="ARBA00022737"/>
    </source>
</evidence>
<comment type="caution">
    <text evidence="3">The sequence shown here is derived from an EMBL/GenBank/DDBJ whole genome shotgun (WGS) entry which is preliminary data.</text>
</comment>
<evidence type="ECO:0000313" key="3">
    <source>
        <dbReference type="EMBL" id="PWE87083.1"/>
    </source>
</evidence>
<dbReference type="OrthoDB" id="9794294at2"/>
<evidence type="ECO:0000259" key="2">
    <source>
        <dbReference type="PROSITE" id="PS50853"/>
    </source>
</evidence>
<protein>
    <recommendedName>
        <fullName evidence="2">Fibronectin type-III domain-containing protein</fullName>
    </recommendedName>
</protein>
<dbReference type="InterPro" id="IPR050964">
    <property type="entry name" value="Striated_Muscle_Regulatory"/>
</dbReference>
<dbReference type="Gene3D" id="2.60.40.10">
    <property type="entry name" value="Immunoglobulins"/>
    <property type="match status" value="1"/>
</dbReference>
<keyword evidence="4" id="KW-1185">Reference proteome</keyword>
<dbReference type="AlphaFoldDB" id="A0A2V1JUJ4"/>
<feature type="domain" description="Fibronectin type-III" evidence="2">
    <location>
        <begin position="290"/>
        <end position="385"/>
    </location>
</feature>
<dbReference type="EMBL" id="JRFU01000061">
    <property type="protein sequence ID" value="PWE87083.1"/>
    <property type="molecule type" value="Genomic_DNA"/>
</dbReference>
<dbReference type="PANTHER" id="PTHR13817">
    <property type="entry name" value="TITIN"/>
    <property type="match status" value="1"/>
</dbReference>
<proteinExistence type="predicted"/>
<keyword evidence="1" id="KW-0677">Repeat</keyword>
<dbReference type="Proteomes" id="UP000245288">
    <property type="component" value="Unassembled WGS sequence"/>
</dbReference>
<reference evidence="3 4" key="1">
    <citation type="submission" date="2014-09" db="EMBL/GenBank/DDBJ databases">
        <title>Butyrate-producing bacteria isolated from human gut.</title>
        <authorList>
            <person name="Zhang Q."/>
            <person name="Zhao L."/>
        </authorList>
    </citation>
    <scope>NUCLEOTIDE SEQUENCE [LARGE SCALE GENOMIC DNA]</scope>
    <source>
        <strain evidence="3 4">21</strain>
    </source>
</reference>
<organism evidence="3 4">
    <name type="scientific">Eubacterium ramulus</name>
    <dbReference type="NCBI Taxonomy" id="39490"/>
    <lineage>
        <taxon>Bacteria</taxon>
        <taxon>Bacillati</taxon>
        <taxon>Bacillota</taxon>
        <taxon>Clostridia</taxon>
        <taxon>Eubacteriales</taxon>
        <taxon>Eubacteriaceae</taxon>
        <taxon>Eubacterium</taxon>
    </lineage>
</organism>
<dbReference type="InterPro" id="IPR013783">
    <property type="entry name" value="Ig-like_fold"/>
</dbReference>
<dbReference type="Pfam" id="PF00041">
    <property type="entry name" value="fn3"/>
    <property type="match status" value="1"/>
</dbReference>
<accession>A0A2V1JUJ4</accession>
<sequence length="847" mass="93164">MPRVSNIGIKLQSGTDNTYIATWSFNETTTTTVTTSGIKAGSLVSIKSGATYYNGSHIPDWVKNQKWYLTQVKGDRAVLGKNQSGNHNICSPINVKNLIGGGNTSSTTTTSYNKTLDHYTVTWHYDSGDGIWFSGGSSDTTEKYASYSAPSNANRIRVTITPVSTTHTVNNTEVAYWNGSANSKVYSLAGAPPAQPSTPSVNVEKYTLTASIDNVSDARTDQIKFEVYNDTTYVSSGIATVRACKASYQFSVSAGGSYRVRCVAINIDNNSKIYGKYSDFSSAVTTIPLPPSGFTKCEATSKTSVRLEWNASTGAKTYDIEYSTKKEYFDGSDGTSTTTGITTTRYEKTGLESGSDYFFRVRAVNNQGESAWSEIKSLVLGTDPAAPTTWSSTTTAVTGEPLNLYWVHNSEDGSSQTYAELELTIDGETKTYTIKNTKDEDEKDNTSVYPIDTSKYTEGTTILWRVRTAGVTKKYGDWSIQRTVDIYAPATLALTVKDKDAVDINILTSFPFYVSALAGPKTQSPISYHVSVRSNEMYETLDQVGNVKIVKSGEEVYSQYFDTSEALLVELSAHNIDLENEINYTLTCVVAMNSGLTAQESVDFTVQWLDQTYAPDAEIGIDEDSYSAYIRPYCVDEKGIVIEDAILSVYRRDYDGEFVEIGSELTNGANVYLTDPHPSLDYARYRIIATSKSTGSISYYDPPGYPIQCKSIILQWDEAWSSFNTSNSDEMVNPAWTGSLLNLPYNIDTSDNGNADVSLVEYIGRAHPTAYYGTQLGETATWNTDVPKDDEETIYQLRRLKSWLGDVYVREPSGSGYWASVKVSFSRTHCEGKIPVTLDITRVEGGV</sequence>
<dbReference type="SMART" id="SM00060">
    <property type="entry name" value="FN3"/>
    <property type="match status" value="1"/>
</dbReference>
<evidence type="ECO:0000313" key="4">
    <source>
        <dbReference type="Proteomes" id="UP000245288"/>
    </source>
</evidence>
<dbReference type="InterPro" id="IPR003961">
    <property type="entry name" value="FN3_dom"/>
</dbReference>
<dbReference type="RefSeq" id="WP_109215232.1">
    <property type="nucleotide sequence ID" value="NZ_JAQDGV010000001.1"/>
</dbReference>
<gene>
    <name evidence="3" type="ORF">LG34_05970</name>
</gene>
<name>A0A2V1JUJ4_EUBRA</name>
<dbReference type="SUPFAM" id="SSF49265">
    <property type="entry name" value="Fibronectin type III"/>
    <property type="match status" value="1"/>
</dbReference>
<dbReference type="PANTHER" id="PTHR13817:SF151">
    <property type="entry name" value="TITIN"/>
    <property type="match status" value="1"/>
</dbReference>
<dbReference type="InterPro" id="IPR036116">
    <property type="entry name" value="FN3_sf"/>
</dbReference>
<dbReference type="CDD" id="cd00063">
    <property type="entry name" value="FN3"/>
    <property type="match status" value="1"/>
</dbReference>
<dbReference type="PROSITE" id="PS50853">
    <property type="entry name" value="FN3"/>
    <property type="match status" value="1"/>
</dbReference>